<dbReference type="Proteomes" id="UP001431935">
    <property type="component" value="Chromosome"/>
</dbReference>
<evidence type="ECO:0000256" key="3">
    <source>
        <dbReference type="ARBA" id="ARBA00022842"/>
    </source>
</evidence>
<evidence type="ECO:0000256" key="1">
    <source>
        <dbReference type="ARBA" id="ARBA00022723"/>
    </source>
</evidence>
<sequence>MSSNKNIRSFHDLIQQDTLEKQEEYRTPRKLYQMGQLTSIQAFKYDGKLYRQYEGCKIIANFDDFVVVLLMKTKVQELNINWVASKPVLFFFAKNRFYNASITLNEDGNNSIYINLASPFFIENEIIKYIDFDLDVKCYNENDFNVIDWYDFKESITKLNYPLKLIYRIYNELDFLEEQSRLKRGVFSKKLINDIKKLLINSGDI</sequence>
<organism evidence="5 6">
    <name type="scientific">Metamycoplasma gateae</name>
    <dbReference type="NCBI Taxonomy" id="35769"/>
    <lineage>
        <taxon>Bacteria</taxon>
        <taxon>Bacillati</taxon>
        <taxon>Mycoplasmatota</taxon>
        <taxon>Mycoplasmoidales</taxon>
        <taxon>Metamycoplasmataceae</taxon>
        <taxon>Metamycoplasma</taxon>
    </lineage>
</organism>
<keyword evidence="3" id="KW-0460">Magnesium</keyword>
<dbReference type="Pfam" id="PF04167">
    <property type="entry name" value="DUF402"/>
    <property type="match status" value="1"/>
</dbReference>
<dbReference type="InterPro" id="IPR050212">
    <property type="entry name" value="Ntdp-like"/>
</dbReference>
<gene>
    <name evidence="5" type="ORF">V2E26_02920</name>
</gene>
<evidence type="ECO:0000256" key="2">
    <source>
        <dbReference type="ARBA" id="ARBA00022801"/>
    </source>
</evidence>
<keyword evidence="6" id="KW-1185">Reference proteome</keyword>
<dbReference type="PIRSF" id="PIRSF028345">
    <property type="entry name" value="UCP028345"/>
    <property type="match status" value="1"/>
</dbReference>
<dbReference type="InterPro" id="IPR007295">
    <property type="entry name" value="DUF402"/>
</dbReference>
<dbReference type="RefSeq" id="WP_330463385.1">
    <property type="nucleotide sequence ID" value="NZ_CP143578.1"/>
</dbReference>
<accession>A0ABZ2AGV7</accession>
<keyword evidence="1" id="KW-0479">Metal-binding</keyword>
<evidence type="ECO:0000259" key="4">
    <source>
        <dbReference type="Pfam" id="PF04167"/>
    </source>
</evidence>
<dbReference type="PANTHER" id="PTHR39159">
    <property type="match status" value="1"/>
</dbReference>
<dbReference type="EMBL" id="CP143578">
    <property type="protein sequence ID" value="WVN21346.1"/>
    <property type="molecule type" value="Genomic_DNA"/>
</dbReference>
<protein>
    <submittedName>
        <fullName evidence="5">DUF402 domain-containing protein</fullName>
    </submittedName>
</protein>
<reference evidence="5" key="1">
    <citation type="submission" date="2024-01" db="EMBL/GenBank/DDBJ databases">
        <title>Complete genome sequence of Mycoplasma gateae strain 3700.</title>
        <authorList>
            <person name="Spergser J."/>
        </authorList>
    </citation>
    <scope>NUCLEOTIDE SEQUENCE [LARGE SCALE GENOMIC DNA]</scope>
    <source>
        <strain evidence="5">3700</strain>
    </source>
</reference>
<dbReference type="InterPro" id="IPR016882">
    <property type="entry name" value="SA1684"/>
</dbReference>
<dbReference type="PANTHER" id="PTHR39159:SF1">
    <property type="entry name" value="UPF0374 PROTEIN YGAC"/>
    <property type="match status" value="1"/>
</dbReference>
<proteinExistence type="predicted"/>
<keyword evidence="2" id="KW-0378">Hydrolase</keyword>
<dbReference type="InterPro" id="IPR035930">
    <property type="entry name" value="FomD-like_sf"/>
</dbReference>
<evidence type="ECO:0000313" key="6">
    <source>
        <dbReference type="Proteomes" id="UP001431935"/>
    </source>
</evidence>
<feature type="domain" description="DUF402" evidence="4">
    <location>
        <begin position="46"/>
        <end position="179"/>
    </location>
</feature>
<dbReference type="SUPFAM" id="SSF159234">
    <property type="entry name" value="FomD-like"/>
    <property type="match status" value="1"/>
</dbReference>
<evidence type="ECO:0000313" key="5">
    <source>
        <dbReference type="EMBL" id="WVN21346.1"/>
    </source>
</evidence>
<name>A0ABZ2AGV7_9BACT</name>
<dbReference type="Gene3D" id="2.40.380.10">
    <property type="entry name" value="FomD-like"/>
    <property type="match status" value="1"/>
</dbReference>